<protein>
    <submittedName>
        <fullName evidence="3">Uncharacterized protein</fullName>
    </submittedName>
</protein>
<dbReference type="Proteomes" id="UP000663854">
    <property type="component" value="Unassembled WGS sequence"/>
</dbReference>
<sequence length="388" mass="43573">MTTVTDTSNLHHNRNNVKTPTSQIIGDLKTSTKTTMPYNIKDSHHNSLVSFAQDFSQSIPNPKNNFQKFSTSLLKNKALLVPTRLALKRQRASLKPPTLKYEPVRSDTLQMELGNPEELTLHSDHDEDEHTTAMISQHMQLPKEQNRMQSTSNQSSPLREDTPHTVPTDIALLYREKPLFSHPITGNFIVQYAEENGGPSPCSYVLPRKSCREKNAPAFSFGSKCSVERNGGSRTAWQKQWFAHSNPYTTKVDFKRETVWPTPFHYPAKPTLGVQVTKVSFPAWSIATRFQTNPTVMSGNNPGPDTYDTISAFRKLKAKNTYITLKSRPGGTQLSTTQISNKTPGPGAHDERKFLSNKYSAPKHSFGRRMPTSLGQDPYVNTLPSIET</sequence>
<comment type="caution">
    <text evidence="3">The sequence shown here is derived from an EMBL/GenBank/DDBJ whole genome shotgun (WGS) entry which is preliminary data.</text>
</comment>
<keyword evidence="4" id="KW-1185">Reference proteome</keyword>
<dbReference type="EMBL" id="CAJNOL010000221">
    <property type="protein sequence ID" value="CAF0942767.1"/>
    <property type="molecule type" value="Genomic_DNA"/>
</dbReference>
<accession>A0A814CNW4</accession>
<feature type="compositionally biased region" description="Polar residues" evidence="1">
    <location>
        <begin position="330"/>
        <end position="343"/>
    </location>
</feature>
<organism evidence="3 4">
    <name type="scientific">Rotaria sordida</name>
    <dbReference type="NCBI Taxonomy" id="392033"/>
    <lineage>
        <taxon>Eukaryota</taxon>
        <taxon>Metazoa</taxon>
        <taxon>Spiralia</taxon>
        <taxon>Gnathifera</taxon>
        <taxon>Rotifera</taxon>
        <taxon>Eurotatoria</taxon>
        <taxon>Bdelloidea</taxon>
        <taxon>Philodinida</taxon>
        <taxon>Philodinidae</taxon>
        <taxon>Rotaria</taxon>
    </lineage>
</organism>
<reference evidence="3" key="1">
    <citation type="submission" date="2021-02" db="EMBL/GenBank/DDBJ databases">
        <authorList>
            <person name="Nowell W R."/>
        </authorList>
    </citation>
    <scope>NUCLEOTIDE SEQUENCE</scope>
</reference>
<gene>
    <name evidence="3" type="ORF">JXQ802_LOCUS11251</name>
    <name evidence="2" type="ORF">PYM288_LOCUS684</name>
</gene>
<proteinExistence type="predicted"/>
<dbReference type="Pfam" id="PF07004">
    <property type="entry name" value="SHIPPO-rpt"/>
    <property type="match status" value="2"/>
</dbReference>
<dbReference type="AlphaFoldDB" id="A0A814CNW4"/>
<dbReference type="Proteomes" id="UP000663870">
    <property type="component" value="Unassembled WGS sequence"/>
</dbReference>
<name>A0A814CNW4_9BILA</name>
<evidence type="ECO:0000313" key="4">
    <source>
        <dbReference type="Proteomes" id="UP000663870"/>
    </source>
</evidence>
<evidence type="ECO:0000313" key="3">
    <source>
        <dbReference type="EMBL" id="CAF0942767.1"/>
    </source>
</evidence>
<evidence type="ECO:0000313" key="2">
    <source>
        <dbReference type="EMBL" id="CAF0727442.1"/>
    </source>
</evidence>
<dbReference type="EMBL" id="CAJNOH010000003">
    <property type="protein sequence ID" value="CAF0727442.1"/>
    <property type="molecule type" value="Genomic_DNA"/>
</dbReference>
<evidence type="ECO:0000256" key="1">
    <source>
        <dbReference type="SAM" id="MobiDB-lite"/>
    </source>
</evidence>
<feature type="compositionally biased region" description="Polar residues" evidence="1">
    <location>
        <begin position="147"/>
        <end position="157"/>
    </location>
</feature>
<feature type="region of interest" description="Disordered" evidence="1">
    <location>
        <begin position="140"/>
        <end position="164"/>
    </location>
</feature>
<dbReference type="InterPro" id="IPR010736">
    <property type="entry name" value="SHIPPO-rpt"/>
</dbReference>
<feature type="region of interest" description="Disordered" evidence="1">
    <location>
        <begin position="327"/>
        <end position="388"/>
    </location>
</feature>